<reference evidence="1 2" key="1">
    <citation type="journal article" date="2014" name="Nat. Genet.">
        <title>Genome sequence of the hot pepper provides insights into the evolution of pungency in Capsicum species.</title>
        <authorList>
            <person name="Kim S."/>
            <person name="Park M."/>
            <person name="Yeom S.I."/>
            <person name="Kim Y.M."/>
            <person name="Lee J.M."/>
            <person name="Lee H.A."/>
            <person name="Seo E."/>
            <person name="Choi J."/>
            <person name="Cheong K."/>
            <person name="Kim K.T."/>
            <person name="Jung K."/>
            <person name="Lee G.W."/>
            <person name="Oh S.K."/>
            <person name="Bae C."/>
            <person name="Kim S.B."/>
            <person name="Lee H.Y."/>
            <person name="Kim S.Y."/>
            <person name="Kim M.S."/>
            <person name="Kang B.C."/>
            <person name="Jo Y.D."/>
            <person name="Yang H.B."/>
            <person name="Jeong H.J."/>
            <person name="Kang W.H."/>
            <person name="Kwon J.K."/>
            <person name="Shin C."/>
            <person name="Lim J.Y."/>
            <person name="Park J.H."/>
            <person name="Huh J.H."/>
            <person name="Kim J.S."/>
            <person name="Kim B.D."/>
            <person name="Cohen O."/>
            <person name="Paran I."/>
            <person name="Suh M.C."/>
            <person name="Lee S.B."/>
            <person name="Kim Y.K."/>
            <person name="Shin Y."/>
            <person name="Noh S.J."/>
            <person name="Park J."/>
            <person name="Seo Y.S."/>
            <person name="Kwon S.Y."/>
            <person name="Kim H.A."/>
            <person name="Park J.M."/>
            <person name="Kim H.J."/>
            <person name="Choi S.B."/>
            <person name="Bosland P.W."/>
            <person name="Reeves G."/>
            <person name="Jo S.H."/>
            <person name="Lee B.W."/>
            <person name="Cho H.T."/>
            <person name="Choi H.S."/>
            <person name="Lee M.S."/>
            <person name="Yu Y."/>
            <person name="Do Choi Y."/>
            <person name="Park B.S."/>
            <person name="van Deynze A."/>
            <person name="Ashrafi H."/>
            <person name="Hill T."/>
            <person name="Kim W.T."/>
            <person name="Pai H.S."/>
            <person name="Ahn H.K."/>
            <person name="Yeam I."/>
            <person name="Giovannoni J.J."/>
            <person name="Rose J.K."/>
            <person name="Sorensen I."/>
            <person name="Lee S.J."/>
            <person name="Kim R.W."/>
            <person name="Choi I.Y."/>
            <person name="Choi B.S."/>
            <person name="Lim J.S."/>
            <person name="Lee Y.H."/>
            <person name="Choi D."/>
        </authorList>
    </citation>
    <scope>NUCLEOTIDE SEQUENCE [LARGE SCALE GENOMIC DNA]</scope>
    <source>
        <strain evidence="2">cv. CM334</strain>
    </source>
</reference>
<dbReference type="SUPFAM" id="SSF56219">
    <property type="entry name" value="DNase I-like"/>
    <property type="match status" value="1"/>
</dbReference>
<keyword evidence="2" id="KW-1185">Reference proteome</keyword>
<name>A0A2G3AM78_CAPAN</name>
<evidence type="ECO:0008006" key="3">
    <source>
        <dbReference type="Google" id="ProtNLM"/>
    </source>
</evidence>
<comment type="caution">
    <text evidence="1">The sequence shown here is derived from an EMBL/GenBank/DDBJ whole genome shotgun (WGS) entry which is preliminary data.</text>
</comment>
<sequence>MEVSFTMLETAEQYIHGELSSHARSGKFLFTAVYDLHTIVVGLSLWTTLRNIYVQVQEPWLIMGDFNAILSLKDKVMGTQVQEYEIRGFKEFTEDCNISKLPAVGRSFT</sequence>
<organism evidence="1 2">
    <name type="scientific">Capsicum annuum</name>
    <name type="common">Capsicum pepper</name>
    <dbReference type="NCBI Taxonomy" id="4072"/>
    <lineage>
        <taxon>Eukaryota</taxon>
        <taxon>Viridiplantae</taxon>
        <taxon>Streptophyta</taxon>
        <taxon>Embryophyta</taxon>
        <taxon>Tracheophyta</taxon>
        <taxon>Spermatophyta</taxon>
        <taxon>Magnoliopsida</taxon>
        <taxon>eudicotyledons</taxon>
        <taxon>Gunneridae</taxon>
        <taxon>Pentapetalae</taxon>
        <taxon>asterids</taxon>
        <taxon>lamiids</taxon>
        <taxon>Solanales</taxon>
        <taxon>Solanaceae</taxon>
        <taxon>Solanoideae</taxon>
        <taxon>Capsiceae</taxon>
        <taxon>Capsicum</taxon>
    </lineage>
</organism>
<dbReference type="STRING" id="4072.A0A2G3AM78"/>
<reference evidence="1 2" key="2">
    <citation type="journal article" date="2017" name="Genome Biol.">
        <title>New reference genome sequences of hot pepper reveal the massive evolution of plant disease-resistance genes by retroduplication.</title>
        <authorList>
            <person name="Kim S."/>
            <person name="Park J."/>
            <person name="Yeom S.I."/>
            <person name="Kim Y.M."/>
            <person name="Seo E."/>
            <person name="Kim K.T."/>
            <person name="Kim M.S."/>
            <person name="Lee J.M."/>
            <person name="Cheong K."/>
            <person name="Shin H.S."/>
            <person name="Kim S.B."/>
            <person name="Han K."/>
            <person name="Lee J."/>
            <person name="Park M."/>
            <person name="Lee H.A."/>
            <person name="Lee H.Y."/>
            <person name="Lee Y."/>
            <person name="Oh S."/>
            <person name="Lee J.H."/>
            <person name="Choi E."/>
            <person name="Choi E."/>
            <person name="Lee S.E."/>
            <person name="Jeon J."/>
            <person name="Kim H."/>
            <person name="Choi G."/>
            <person name="Song H."/>
            <person name="Lee J."/>
            <person name="Lee S.C."/>
            <person name="Kwon J.K."/>
            <person name="Lee H.Y."/>
            <person name="Koo N."/>
            <person name="Hong Y."/>
            <person name="Kim R.W."/>
            <person name="Kang W.H."/>
            <person name="Huh J.H."/>
            <person name="Kang B.C."/>
            <person name="Yang T.J."/>
            <person name="Lee Y.H."/>
            <person name="Bennetzen J.L."/>
            <person name="Choi D."/>
        </authorList>
    </citation>
    <scope>NUCLEOTIDE SEQUENCE [LARGE SCALE GENOMIC DNA]</scope>
    <source>
        <strain evidence="2">cv. CM334</strain>
    </source>
</reference>
<gene>
    <name evidence="1" type="ORF">T459_03223</name>
</gene>
<dbReference type="Gene3D" id="3.60.10.10">
    <property type="entry name" value="Endonuclease/exonuclease/phosphatase"/>
    <property type="match status" value="1"/>
</dbReference>
<accession>A0A2G3AM78</accession>
<dbReference type="EMBL" id="AYRZ02000001">
    <property type="protein sequence ID" value="PHT95341.1"/>
    <property type="molecule type" value="Genomic_DNA"/>
</dbReference>
<dbReference type="Gramene" id="PHT95341">
    <property type="protein sequence ID" value="PHT95341"/>
    <property type="gene ID" value="T459_03223"/>
</dbReference>
<dbReference type="Proteomes" id="UP000222542">
    <property type="component" value="Unassembled WGS sequence"/>
</dbReference>
<dbReference type="InterPro" id="IPR036691">
    <property type="entry name" value="Endo/exonu/phosph_ase_sf"/>
</dbReference>
<protein>
    <recommendedName>
        <fullName evidence="3">Endonuclease/exonuclease/phosphatase domain-containing protein</fullName>
    </recommendedName>
</protein>
<proteinExistence type="predicted"/>
<dbReference type="AlphaFoldDB" id="A0A2G3AM78"/>
<evidence type="ECO:0000313" key="2">
    <source>
        <dbReference type="Proteomes" id="UP000222542"/>
    </source>
</evidence>
<evidence type="ECO:0000313" key="1">
    <source>
        <dbReference type="EMBL" id="PHT95341.1"/>
    </source>
</evidence>